<name>A0A2P2QB21_RHIMU</name>
<protein>
    <submittedName>
        <fullName evidence="1">Uncharacterized protein</fullName>
    </submittedName>
</protein>
<accession>A0A2P2QB21</accession>
<dbReference type="AlphaFoldDB" id="A0A2P2QB21"/>
<reference evidence="1" key="1">
    <citation type="submission" date="2018-02" db="EMBL/GenBank/DDBJ databases">
        <title>Rhizophora mucronata_Transcriptome.</title>
        <authorList>
            <person name="Meera S.P."/>
            <person name="Sreeshan A."/>
            <person name="Augustine A."/>
        </authorList>
    </citation>
    <scope>NUCLEOTIDE SEQUENCE</scope>
    <source>
        <tissue evidence="1">Leaf</tissue>
    </source>
</reference>
<evidence type="ECO:0000313" key="1">
    <source>
        <dbReference type="EMBL" id="MBX64200.1"/>
    </source>
</evidence>
<sequence>MPASRGEPLTEVLAINIVFPSRFYLQEPGMIKVSNPRCPHSGN</sequence>
<proteinExistence type="predicted"/>
<organism evidence="1">
    <name type="scientific">Rhizophora mucronata</name>
    <name type="common">Asiatic mangrove</name>
    <dbReference type="NCBI Taxonomy" id="61149"/>
    <lineage>
        <taxon>Eukaryota</taxon>
        <taxon>Viridiplantae</taxon>
        <taxon>Streptophyta</taxon>
        <taxon>Embryophyta</taxon>
        <taxon>Tracheophyta</taxon>
        <taxon>Spermatophyta</taxon>
        <taxon>Magnoliopsida</taxon>
        <taxon>eudicotyledons</taxon>
        <taxon>Gunneridae</taxon>
        <taxon>Pentapetalae</taxon>
        <taxon>rosids</taxon>
        <taxon>fabids</taxon>
        <taxon>Malpighiales</taxon>
        <taxon>Rhizophoraceae</taxon>
        <taxon>Rhizophora</taxon>
    </lineage>
</organism>
<dbReference type="EMBL" id="GGEC01083716">
    <property type="protein sequence ID" value="MBX64200.1"/>
    <property type="molecule type" value="Transcribed_RNA"/>
</dbReference>